<dbReference type="PROSITE" id="PS50173">
    <property type="entry name" value="UMUC"/>
    <property type="match status" value="1"/>
</dbReference>
<keyword evidence="2 6" id="KW-0515">Mutator protein</keyword>
<dbReference type="AlphaFoldDB" id="A0A1M6QLF3"/>
<dbReference type="GO" id="GO:0003887">
    <property type="term" value="F:DNA-directed DNA polymerase activity"/>
    <property type="evidence" value="ECO:0007669"/>
    <property type="project" value="UniProtKB-UniRule"/>
</dbReference>
<dbReference type="Gene3D" id="3.40.1170.60">
    <property type="match status" value="1"/>
</dbReference>
<keyword evidence="6" id="KW-0479">Metal-binding</keyword>
<dbReference type="GO" id="GO:0005829">
    <property type="term" value="C:cytosol"/>
    <property type="evidence" value="ECO:0007669"/>
    <property type="project" value="TreeGrafter"/>
</dbReference>
<dbReference type="InterPro" id="IPR043128">
    <property type="entry name" value="Rev_trsase/Diguanyl_cyclase"/>
</dbReference>
<feature type="binding site" evidence="6">
    <location>
        <position position="105"/>
    </location>
    <ligand>
        <name>Mg(2+)</name>
        <dbReference type="ChEBI" id="CHEBI:18420"/>
    </ligand>
</feature>
<keyword evidence="6" id="KW-0235">DNA replication</keyword>
<dbReference type="InterPro" id="IPR043502">
    <property type="entry name" value="DNA/RNA_pol_sf"/>
</dbReference>
<dbReference type="InterPro" id="IPR036775">
    <property type="entry name" value="DNA_pol_Y-fam_lit_finger_sf"/>
</dbReference>
<reference evidence="8 9" key="1">
    <citation type="submission" date="2016-11" db="EMBL/GenBank/DDBJ databases">
        <authorList>
            <person name="Jaros S."/>
            <person name="Januszkiewicz K."/>
            <person name="Wedrychowicz H."/>
        </authorList>
    </citation>
    <scope>NUCLEOTIDE SEQUENCE [LARGE SCALE GENOMIC DNA]</scope>
    <source>
        <strain evidence="8 9">DSM 3090</strain>
    </source>
</reference>
<accession>A0A1M6QLF3</accession>
<dbReference type="CDD" id="cd03586">
    <property type="entry name" value="PolY_Pol_IV_kappa"/>
    <property type="match status" value="1"/>
</dbReference>
<keyword evidence="5 6" id="KW-0239">DNA-directed DNA polymerase</keyword>
<evidence type="ECO:0000259" key="7">
    <source>
        <dbReference type="PROSITE" id="PS50173"/>
    </source>
</evidence>
<gene>
    <name evidence="6" type="primary">dinB</name>
    <name evidence="8" type="ORF">SAMN02745248_02047</name>
</gene>
<keyword evidence="9" id="KW-1185">Reference proteome</keyword>
<evidence type="ECO:0000256" key="4">
    <source>
        <dbReference type="ARBA" id="ARBA00022763"/>
    </source>
</evidence>
<comment type="function">
    <text evidence="6">Poorly processive, error-prone DNA polymerase involved in untargeted mutagenesis. Copies undamaged DNA at stalled replication forks, which arise in vivo from mismatched or misaligned primer ends. These misaligned primers can be extended by PolIV. Exhibits no 3'-5' exonuclease (proofreading) activity. May be involved in translesional synthesis, in conjunction with the beta clamp from PolIII.</text>
</comment>
<dbReference type="InterPro" id="IPR050116">
    <property type="entry name" value="DNA_polymerase-Y"/>
</dbReference>
<feature type="active site" evidence="6">
    <location>
        <position position="106"/>
    </location>
</feature>
<dbReference type="InterPro" id="IPR017961">
    <property type="entry name" value="DNA_pol_Y-fam_little_finger"/>
</dbReference>
<dbReference type="SUPFAM" id="SSF56672">
    <property type="entry name" value="DNA/RNA polymerases"/>
    <property type="match status" value="1"/>
</dbReference>
<dbReference type="Gene3D" id="3.30.1490.100">
    <property type="entry name" value="DNA polymerase, Y-family, little finger domain"/>
    <property type="match status" value="1"/>
</dbReference>
<comment type="subcellular location">
    <subcellularLocation>
        <location evidence="6">Cytoplasm</location>
    </subcellularLocation>
</comment>
<dbReference type="STRING" id="1121331.SAMN02745248_02047"/>
<comment type="cofactor">
    <cofactor evidence="6">
        <name>Mg(2+)</name>
        <dbReference type="ChEBI" id="CHEBI:18420"/>
    </cofactor>
    <text evidence="6">Binds 2 magnesium ions per subunit.</text>
</comment>
<dbReference type="PANTHER" id="PTHR11076:SF35">
    <property type="entry name" value="DNA REPAIR PROTEIN HOMOLOG YOBH"/>
    <property type="match status" value="1"/>
</dbReference>
<evidence type="ECO:0000256" key="1">
    <source>
        <dbReference type="ARBA" id="ARBA00010945"/>
    </source>
</evidence>
<dbReference type="RefSeq" id="WP_072903991.1">
    <property type="nucleotide sequence ID" value="NZ_FRAD01000017.1"/>
</dbReference>
<sequence length="392" mass="44447">MDRAILHCDLNNFYASVECMLHPELKNEYIIVGGSEQDRHGIVLAKNNKAKACGIKTGEAVWQARQKCKGLVVVPPHHDEYAKYSKLVQNIYYKYTNLIEPFGIDECWLDVTGSTRLFGKPSDIAFKIKEEVKSQLGLTISVGVSYNKIFAKLGSDLKKPDAVTEISSRDFREKIWWLPASSMIGIGKSTKAKLDRYCIHTIGDLAKCNVDFLIHKFGKVGYDLWCNANGQNRSPVKDFLYSEDVKSVGHGTTTSKDLSSNEQVWKLILYLSESVASQLKNKNMVAGVIQLEIKDNEFSTFSHEGKIAYSTDSSLIIAKKAYELFIKSYPWKKNIRALTVRTKSLQSRDIPLQLDLLCSYDSQLKQEKAEYVVNDIRKRFGNNKICFARLLK</sequence>
<dbReference type="SUPFAM" id="SSF100879">
    <property type="entry name" value="Lesion bypass DNA polymerase (Y-family), little finger domain"/>
    <property type="match status" value="1"/>
</dbReference>
<dbReference type="Pfam" id="PF11799">
    <property type="entry name" value="IMS_C"/>
    <property type="match status" value="1"/>
</dbReference>
<evidence type="ECO:0000256" key="2">
    <source>
        <dbReference type="ARBA" id="ARBA00022457"/>
    </source>
</evidence>
<dbReference type="Pfam" id="PF00817">
    <property type="entry name" value="IMS"/>
    <property type="match status" value="1"/>
</dbReference>
<comment type="catalytic activity">
    <reaction evidence="6">
        <text>DNA(n) + a 2'-deoxyribonucleoside 5'-triphosphate = DNA(n+1) + diphosphate</text>
        <dbReference type="Rhea" id="RHEA:22508"/>
        <dbReference type="Rhea" id="RHEA-COMP:17339"/>
        <dbReference type="Rhea" id="RHEA-COMP:17340"/>
        <dbReference type="ChEBI" id="CHEBI:33019"/>
        <dbReference type="ChEBI" id="CHEBI:61560"/>
        <dbReference type="ChEBI" id="CHEBI:173112"/>
        <dbReference type="EC" id="2.7.7.7"/>
    </reaction>
</comment>
<dbReference type="GO" id="GO:0003684">
    <property type="term" value="F:damaged DNA binding"/>
    <property type="evidence" value="ECO:0007669"/>
    <property type="project" value="InterPro"/>
</dbReference>
<keyword evidence="6" id="KW-0460">Magnesium</keyword>
<comment type="similarity">
    <text evidence="1 6">Belongs to the DNA polymerase type-Y family.</text>
</comment>
<dbReference type="Proteomes" id="UP000183952">
    <property type="component" value="Unassembled WGS sequence"/>
</dbReference>
<organism evidence="8 9">
    <name type="scientific">Hathewaya proteolytica DSM 3090</name>
    <dbReference type="NCBI Taxonomy" id="1121331"/>
    <lineage>
        <taxon>Bacteria</taxon>
        <taxon>Bacillati</taxon>
        <taxon>Bacillota</taxon>
        <taxon>Clostridia</taxon>
        <taxon>Eubacteriales</taxon>
        <taxon>Clostridiaceae</taxon>
        <taxon>Hathewaya</taxon>
    </lineage>
</organism>
<evidence type="ECO:0000313" key="9">
    <source>
        <dbReference type="Proteomes" id="UP000183952"/>
    </source>
</evidence>
<dbReference type="GO" id="GO:0006261">
    <property type="term" value="P:DNA-templated DNA replication"/>
    <property type="evidence" value="ECO:0007669"/>
    <property type="project" value="UniProtKB-UniRule"/>
</dbReference>
<feature type="site" description="Substrate discrimination" evidence="6">
    <location>
        <position position="14"/>
    </location>
</feature>
<dbReference type="Gene3D" id="1.10.150.20">
    <property type="entry name" value="5' to 3' exonuclease, C-terminal subdomain"/>
    <property type="match status" value="1"/>
</dbReference>
<dbReference type="PANTHER" id="PTHR11076">
    <property type="entry name" value="DNA REPAIR POLYMERASE UMUC / TRANSFERASE FAMILY MEMBER"/>
    <property type="match status" value="1"/>
</dbReference>
<dbReference type="GO" id="GO:0042276">
    <property type="term" value="P:error-prone translesion synthesis"/>
    <property type="evidence" value="ECO:0007669"/>
    <property type="project" value="TreeGrafter"/>
</dbReference>
<keyword evidence="6" id="KW-0808">Transferase</keyword>
<dbReference type="GO" id="GO:0000287">
    <property type="term" value="F:magnesium ion binding"/>
    <property type="evidence" value="ECO:0007669"/>
    <property type="project" value="UniProtKB-UniRule"/>
</dbReference>
<proteinExistence type="inferred from homology"/>
<dbReference type="Gene3D" id="3.30.70.270">
    <property type="match status" value="1"/>
</dbReference>
<name>A0A1M6QLF3_9CLOT</name>
<keyword evidence="6" id="KW-0238">DNA-binding</keyword>
<keyword evidence="3 6" id="KW-0548">Nucleotidyltransferase</keyword>
<dbReference type="GO" id="GO:0009432">
    <property type="term" value="P:SOS response"/>
    <property type="evidence" value="ECO:0007669"/>
    <property type="project" value="TreeGrafter"/>
</dbReference>
<evidence type="ECO:0000256" key="3">
    <source>
        <dbReference type="ARBA" id="ARBA00022695"/>
    </source>
</evidence>
<keyword evidence="4 6" id="KW-0227">DNA damage</keyword>
<evidence type="ECO:0000256" key="6">
    <source>
        <dbReference type="HAMAP-Rule" id="MF_01113"/>
    </source>
</evidence>
<dbReference type="InterPro" id="IPR022880">
    <property type="entry name" value="DNApol_IV"/>
</dbReference>
<keyword evidence="6" id="KW-0234">DNA repair</keyword>
<keyword evidence="6" id="KW-0963">Cytoplasm</keyword>
<comment type="subunit">
    <text evidence="6">Monomer.</text>
</comment>
<feature type="binding site" evidence="6">
    <location>
        <position position="9"/>
    </location>
    <ligand>
        <name>Mg(2+)</name>
        <dbReference type="ChEBI" id="CHEBI:18420"/>
    </ligand>
</feature>
<evidence type="ECO:0000256" key="5">
    <source>
        <dbReference type="ARBA" id="ARBA00022932"/>
    </source>
</evidence>
<dbReference type="EC" id="2.7.7.7" evidence="6"/>
<feature type="domain" description="UmuC" evidence="7">
    <location>
        <begin position="5"/>
        <end position="187"/>
    </location>
</feature>
<evidence type="ECO:0000313" key="8">
    <source>
        <dbReference type="EMBL" id="SHK21071.1"/>
    </source>
</evidence>
<dbReference type="OrthoDB" id="9808813at2"/>
<dbReference type="GO" id="GO:0006281">
    <property type="term" value="P:DNA repair"/>
    <property type="evidence" value="ECO:0007669"/>
    <property type="project" value="UniProtKB-UniRule"/>
</dbReference>
<dbReference type="InterPro" id="IPR001126">
    <property type="entry name" value="UmuC"/>
</dbReference>
<protein>
    <recommendedName>
        <fullName evidence="6">DNA polymerase IV</fullName>
        <shortName evidence="6">Pol IV</shortName>
        <ecNumber evidence="6">2.7.7.7</ecNumber>
    </recommendedName>
</protein>
<dbReference type="HAMAP" id="MF_01113">
    <property type="entry name" value="DNApol_IV"/>
    <property type="match status" value="1"/>
</dbReference>
<dbReference type="EMBL" id="FRAD01000017">
    <property type="protein sequence ID" value="SHK21071.1"/>
    <property type="molecule type" value="Genomic_DNA"/>
</dbReference>